<accession>A0A382DVE7</accession>
<evidence type="ECO:0000313" key="2">
    <source>
        <dbReference type="EMBL" id="SVB41721.1"/>
    </source>
</evidence>
<feature type="non-terminal residue" evidence="2">
    <location>
        <position position="70"/>
    </location>
</feature>
<dbReference type="EMBL" id="UINC01041025">
    <property type="protein sequence ID" value="SVB41721.1"/>
    <property type="molecule type" value="Genomic_DNA"/>
</dbReference>
<organism evidence="2">
    <name type="scientific">marine metagenome</name>
    <dbReference type="NCBI Taxonomy" id="408172"/>
    <lineage>
        <taxon>unclassified sequences</taxon>
        <taxon>metagenomes</taxon>
        <taxon>ecological metagenomes</taxon>
    </lineage>
</organism>
<feature type="region of interest" description="Disordered" evidence="1">
    <location>
        <begin position="49"/>
        <end position="70"/>
    </location>
</feature>
<gene>
    <name evidence="2" type="ORF">METZ01_LOCUS194575</name>
</gene>
<sequence>LWPAHSRDGMKSASRWRGRTRPTVAASFTHRLAAWMTLGCRHFSDYCSTASSGRSTNQCRQPTRESSSVN</sequence>
<protein>
    <submittedName>
        <fullName evidence="2">Uncharacterized protein</fullName>
    </submittedName>
</protein>
<dbReference type="AlphaFoldDB" id="A0A382DVE7"/>
<evidence type="ECO:0000256" key="1">
    <source>
        <dbReference type="SAM" id="MobiDB-lite"/>
    </source>
</evidence>
<name>A0A382DVE7_9ZZZZ</name>
<proteinExistence type="predicted"/>
<feature type="non-terminal residue" evidence="2">
    <location>
        <position position="1"/>
    </location>
</feature>
<reference evidence="2" key="1">
    <citation type="submission" date="2018-05" db="EMBL/GenBank/DDBJ databases">
        <authorList>
            <person name="Lanie J.A."/>
            <person name="Ng W.-L."/>
            <person name="Kazmierczak K.M."/>
            <person name="Andrzejewski T.M."/>
            <person name="Davidsen T.M."/>
            <person name="Wayne K.J."/>
            <person name="Tettelin H."/>
            <person name="Glass J.I."/>
            <person name="Rusch D."/>
            <person name="Podicherti R."/>
            <person name="Tsui H.-C.T."/>
            <person name="Winkler M.E."/>
        </authorList>
    </citation>
    <scope>NUCLEOTIDE SEQUENCE</scope>
</reference>